<reference evidence="2" key="1">
    <citation type="journal article" date="2023" name="Front. Plant Sci.">
        <title>Chromosomal-level genome assembly of Melastoma candidum provides insights into trichome evolution.</title>
        <authorList>
            <person name="Zhong Y."/>
            <person name="Wu W."/>
            <person name="Sun C."/>
            <person name="Zou P."/>
            <person name="Liu Y."/>
            <person name="Dai S."/>
            <person name="Zhou R."/>
        </authorList>
    </citation>
    <scope>NUCLEOTIDE SEQUENCE [LARGE SCALE GENOMIC DNA]</scope>
</reference>
<name>A0ACB9S5R7_9MYRT</name>
<comment type="caution">
    <text evidence="1">The sequence shown here is derived from an EMBL/GenBank/DDBJ whole genome shotgun (WGS) entry which is preliminary data.</text>
</comment>
<proteinExistence type="predicted"/>
<dbReference type="Proteomes" id="UP001057402">
    <property type="component" value="Chromosome 2"/>
</dbReference>
<protein>
    <submittedName>
        <fullName evidence="1">Uncharacterized protein</fullName>
    </submittedName>
</protein>
<sequence>MASFNNTPSRPGGGNARYESLGRGGSKSDDVDNWTMGKRAQAPPMSAPGHSRSFSGFGSGFRDSRDQGMESDRLTRGGGGFGDGGGRSERPRQFLDSK</sequence>
<keyword evidence="2" id="KW-1185">Reference proteome</keyword>
<evidence type="ECO:0000313" key="2">
    <source>
        <dbReference type="Proteomes" id="UP001057402"/>
    </source>
</evidence>
<accession>A0ACB9S5R7</accession>
<gene>
    <name evidence="1" type="ORF">MLD38_003217</name>
</gene>
<organism evidence="1 2">
    <name type="scientific">Melastoma candidum</name>
    <dbReference type="NCBI Taxonomy" id="119954"/>
    <lineage>
        <taxon>Eukaryota</taxon>
        <taxon>Viridiplantae</taxon>
        <taxon>Streptophyta</taxon>
        <taxon>Embryophyta</taxon>
        <taxon>Tracheophyta</taxon>
        <taxon>Spermatophyta</taxon>
        <taxon>Magnoliopsida</taxon>
        <taxon>eudicotyledons</taxon>
        <taxon>Gunneridae</taxon>
        <taxon>Pentapetalae</taxon>
        <taxon>rosids</taxon>
        <taxon>malvids</taxon>
        <taxon>Myrtales</taxon>
        <taxon>Melastomataceae</taxon>
        <taxon>Melastomatoideae</taxon>
        <taxon>Melastomateae</taxon>
        <taxon>Melastoma</taxon>
    </lineage>
</organism>
<dbReference type="EMBL" id="CM042881">
    <property type="protein sequence ID" value="KAI4385159.1"/>
    <property type="molecule type" value="Genomic_DNA"/>
</dbReference>
<evidence type="ECO:0000313" key="1">
    <source>
        <dbReference type="EMBL" id="KAI4385159.1"/>
    </source>
</evidence>